<dbReference type="Gene3D" id="3.10.310.50">
    <property type="match status" value="1"/>
</dbReference>
<dbReference type="RefSeq" id="WP_252820522.1">
    <property type="nucleotide sequence ID" value="NZ_JAMXQS010000007.1"/>
</dbReference>
<keyword evidence="1" id="KW-1133">Transmembrane helix</keyword>
<evidence type="ECO:0000256" key="1">
    <source>
        <dbReference type="SAM" id="Phobius"/>
    </source>
</evidence>
<dbReference type="Proteomes" id="UP001205906">
    <property type="component" value="Unassembled WGS sequence"/>
</dbReference>
<feature type="transmembrane region" description="Helical" evidence="1">
    <location>
        <begin position="73"/>
        <end position="92"/>
    </location>
</feature>
<keyword evidence="1" id="KW-0472">Membrane</keyword>
<protein>
    <submittedName>
        <fullName evidence="3">TPM domain-containing protein</fullName>
    </submittedName>
</protein>
<dbReference type="InterPro" id="IPR007621">
    <property type="entry name" value="TPM_dom"/>
</dbReference>
<accession>A0ABT1C8Q6</accession>
<proteinExistence type="predicted"/>
<keyword evidence="1" id="KW-0812">Transmembrane</keyword>
<reference evidence="3 4" key="1">
    <citation type="submission" date="2022-06" db="EMBL/GenBank/DDBJ databases">
        <title>Mesorhizobium sp. strain RP14 Genome sequencing and assembly.</title>
        <authorList>
            <person name="Kim I."/>
        </authorList>
    </citation>
    <scope>NUCLEOTIDE SEQUENCE [LARGE SCALE GENOMIC DNA]</scope>
    <source>
        <strain evidence="4">RP14(2022)</strain>
    </source>
</reference>
<dbReference type="EMBL" id="JAMXQS010000007">
    <property type="protein sequence ID" value="MCO6051204.1"/>
    <property type="molecule type" value="Genomic_DNA"/>
</dbReference>
<evidence type="ECO:0000313" key="3">
    <source>
        <dbReference type="EMBL" id="MCO6051204.1"/>
    </source>
</evidence>
<keyword evidence="4" id="KW-1185">Reference proteome</keyword>
<organism evidence="3 4">
    <name type="scientific">Mesorhizobium liriopis</name>
    <dbReference type="NCBI Taxonomy" id="2953882"/>
    <lineage>
        <taxon>Bacteria</taxon>
        <taxon>Pseudomonadati</taxon>
        <taxon>Pseudomonadota</taxon>
        <taxon>Alphaproteobacteria</taxon>
        <taxon>Hyphomicrobiales</taxon>
        <taxon>Phyllobacteriaceae</taxon>
        <taxon>Mesorhizobium</taxon>
    </lineage>
</organism>
<sequence>MARALSDAEHRRIAESIRQAETATSGEIVCVVARASGDYFFPAATTALLVVLGAGFVVSLFLSGQWIVLDLPLFALAQIAAALCLLFVLACVPRLRLRFTLPSTRLRLAHDNARRQFLARNMHRTEAHTGVLIFVSLAERYAEVLADSGIHTRVPGNTWNDLIEALLEKAHEDRLADGLVEAVGEVGRHLAQHFPPTQRDRNELPDHVVEI</sequence>
<evidence type="ECO:0000313" key="4">
    <source>
        <dbReference type="Proteomes" id="UP001205906"/>
    </source>
</evidence>
<comment type="caution">
    <text evidence="3">The sequence shown here is derived from an EMBL/GenBank/DDBJ whole genome shotgun (WGS) entry which is preliminary data.</text>
</comment>
<evidence type="ECO:0000259" key="2">
    <source>
        <dbReference type="Pfam" id="PF04536"/>
    </source>
</evidence>
<dbReference type="PANTHER" id="PTHR30373:SF8">
    <property type="entry name" value="BLL7265 PROTEIN"/>
    <property type="match status" value="1"/>
</dbReference>
<name>A0ABT1C8Q6_9HYPH</name>
<feature type="domain" description="TPM" evidence="2">
    <location>
        <begin position="109"/>
        <end position="187"/>
    </location>
</feature>
<gene>
    <name evidence="3" type="ORF">NGM99_15575</name>
</gene>
<feature type="transmembrane region" description="Helical" evidence="1">
    <location>
        <begin position="39"/>
        <end position="61"/>
    </location>
</feature>
<dbReference type="PANTHER" id="PTHR30373">
    <property type="entry name" value="UPF0603 PROTEIN YGCG"/>
    <property type="match status" value="1"/>
</dbReference>
<dbReference type="Pfam" id="PF04536">
    <property type="entry name" value="TPM_phosphatase"/>
    <property type="match status" value="1"/>
</dbReference>